<dbReference type="SUPFAM" id="SSF109604">
    <property type="entry name" value="HD-domain/PDEase-like"/>
    <property type="match status" value="1"/>
</dbReference>
<reference evidence="3" key="1">
    <citation type="journal article" date="2022" name="Front. Microbiol.">
        <title>New perspectives on an old grouping: The genomic and phenotypic variability of Oxalobacter formigenes and the implications for calcium oxalate stone prevention.</title>
        <authorList>
            <person name="Chmiel J.A."/>
            <person name="Carr C."/>
            <person name="Stuivenberg G.A."/>
            <person name="Venema R."/>
            <person name="Chanyi R.M."/>
            <person name="Al K.F."/>
            <person name="Giguere D."/>
            <person name="Say H."/>
            <person name="Akouris P.P."/>
            <person name="Dominguez Romero S.A."/>
            <person name="Kwong A."/>
            <person name="Tai V."/>
            <person name="Koval S.F."/>
            <person name="Razvi H."/>
            <person name="Bjazevic J."/>
            <person name="Burton J.P."/>
        </authorList>
    </citation>
    <scope>NUCLEOTIDE SEQUENCE</scope>
    <source>
        <strain evidence="3">WoOx3</strain>
    </source>
</reference>
<dbReference type="PANTHER" id="PTHR33525">
    <property type="match status" value="1"/>
</dbReference>
<gene>
    <name evidence="3" type="ORF">NB640_09715</name>
</gene>
<dbReference type="Proteomes" id="UP001156215">
    <property type="component" value="Chromosome"/>
</dbReference>
<dbReference type="RefSeq" id="WP_269308510.1">
    <property type="nucleotide sequence ID" value="NZ_CP098242.1"/>
</dbReference>
<dbReference type="InterPro" id="IPR014408">
    <property type="entry name" value="dGMP_Pdiesterase_EAL/HD-GYP"/>
</dbReference>
<dbReference type="PROSITE" id="PS51833">
    <property type="entry name" value="HDOD"/>
    <property type="match status" value="1"/>
</dbReference>
<dbReference type="InterPro" id="IPR035919">
    <property type="entry name" value="EAL_sf"/>
</dbReference>
<evidence type="ECO:0000259" key="2">
    <source>
        <dbReference type="PROSITE" id="PS51833"/>
    </source>
</evidence>
<dbReference type="InterPro" id="IPR001633">
    <property type="entry name" value="EAL_dom"/>
</dbReference>
<keyword evidence="4" id="KW-1185">Reference proteome</keyword>
<dbReference type="Gene3D" id="3.20.20.450">
    <property type="entry name" value="EAL domain"/>
    <property type="match status" value="1"/>
</dbReference>
<accession>A0A9E9P2R9</accession>
<dbReference type="EMBL" id="CP098242">
    <property type="protein sequence ID" value="WAW09510.1"/>
    <property type="molecule type" value="Genomic_DNA"/>
</dbReference>
<dbReference type="Pfam" id="PF00563">
    <property type="entry name" value="EAL"/>
    <property type="match status" value="1"/>
</dbReference>
<dbReference type="PIRSF" id="PIRSF003180">
    <property type="entry name" value="DiGMPpdiest_YuxH"/>
    <property type="match status" value="1"/>
</dbReference>
<name>A0A9E9P2R9_9BURK</name>
<sequence>MVSSASTTTEDVYLGRQPILDRNQSLYAFELLFRAGRENHADIIDNIAATSAVIAHTLSEFGIEAVLGRYVGFINCDASFLQSDVIELLPPDRIVLEILETTVADEAILKRCTELKRKGFRLALDDFQGINSKNRGFLDLVDIIKVDIRGLSRQRLKDAMAQIMKRDALFLAEKVETKDEFNYCLDLGFNLYQGYFFSKAERVSGKRFTTAQTAIIQLLTMVQGDSDVNKIVEAFKQNPTLSVGLLRLTNSASVGLRHVVTSIQSAVVLLGHKQLQRWLLLLLMAHGSTRKGRQTVLIHQAAGRAKFMELMALSNKAWAPYSESAFITGIVSVMEALLGMEAETLVESLGLMPEVRDALVERKGVLGDLLNLVEAIEQDNTSKVAELVGTKVKGGYEPLVQAQGQTIAWVNQIIDAGI</sequence>
<dbReference type="PANTHER" id="PTHR33525:SF4">
    <property type="entry name" value="CYCLIC DI-GMP PHOSPHODIESTERASE CDGJ"/>
    <property type="match status" value="1"/>
</dbReference>
<evidence type="ECO:0000313" key="3">
    <source>
        <dbReference type="EMBL" id="WAW09510.1"/>
    </source>
</evidence>
<dbReference type="PROSITE" id="PS50883">
    <property type="entry name" value="EAL"/>
    <property type="match status" value="1"/>
</dbReference>
<dbReference type="SMART" id="SM00052">
    <property type="entry name" value="EAL"/>
    <property type="match status" value="1"/>
</dbReference>
<dbReference type="InterPro" id="IPR052340">
    <property type="entry name" value="RNase_Y/CdgJ"/>
</dbReference>
<dbReference type="Gene3D" id="1.10.3210.10">
    <property type="entry name" value="Hypothetical protein af1432"/>
    <property type="match status" value="1"/>
</dbReference>
<dbReference type="Pfam" id="PF08668">
    <property type="entry name" value="HDOD"/>
    <property type="match status" value="1"/>
</dbReference>
<evidence type="ECO:0000313" key="4">
    <source>
        <dbReference type="Proteomes" id="UP001156215"/>
    </source>
</evidence>
<protein>
    <submittedName>
        <fullName evidence="3">EAL domain-containing protein</fullName>
    </submittedName>
</protein>
<dbReference type="AlphaFoldDB" id="A0A9E9P2R9"/>
<organism evidence="3 4">
    <name type="scientific">Oxalobacter vibrioformis</name>
    <dbReference type="NCBI Taxonomy" id="933080"/>
    <lineage>
        <taxon>Bacteria</taxon>
        <taxon>Pseudomonadati</taxon>
        <taxon>Pseudomonadota</taxon>
        <taxon>Betaproteobacteria</taxon>
        <taxon>Burkholderiales</taxon>
        <taxon>Oxalobacteraceae</taxon>
        <taxon>Oxalobacter</taxon>
    </lineage>
</organism>
<dbReference type="InterPro" id="IPR013976">
    <property type="entry name" value="HDOD"/>
</dbReference>
<feature type="domain" description="EAL" evidence="1">
    <location>
        <begin position="1"/>
        <end position="214"/>
    </location>
</feature>
<feature type="domain" description="HDOD" evidence="2">
    <location>
        <begin position="208"/>
        <end position="398"/>
    </location>
</feature>
<dbReference type="SUPFAM" id="SSF141868">
    <property type="entry name" value="EAL domain-like"/>
    <property type="match status" value="1"/>
</dbReference>
<evidence type="ECO:0000259" key="1">
    <source>
        <dbReference type="PROSITE" id="PS50883"/>
    </source>
</evidence>
<dbReference type="KEGG" id="ovb:NB640_09715"/>
<proteinExistence type="predicted"/>